<protein>
    <recommendedName>
        <fullName evidence="4">DUF3558 domain-containing protein</fullName>
    </recommendedName>
</protein>
<dbReference type="InterPro" id="IPR024520">
    <property type="entry name" value="DUF3558"/>
</dbReference>
<feature type="chain" id="PRO_5039602599" description="DUF3558 domain-containing protein" evidence="1">
    <location>
        <begin position="28"/>
        <end position="194"/>
    </location>
</feature>
<dbReference type="GeneID" id="91515993"/>
<dbReference type="RefSeq" id="WP_022567217.1">
    <property type="nucleotide sequence ID" value="NZ_BAFO02000034.1"/>
</dbReference>
<comment type="caution">
    <text evidence="2">The sequence shown here is derived from an EMBL/GenBank/DDBJ whole genome shotgun (WGS) entry which is preliminary data.</text>
</comment>
<organism evidence="2 3">
    <name type="scientific">Nocardia asteroides NBRC 15531</name>
    <dbReference type="NCBI Taxonomy" id="1110697"/>
    <lineage>
        <taxon>Bacteria</taxon>
        <taxon>Bacillati</taxon>
        <taxon>Actinomycetota</taxon>
        <taxon>Actinomycetes</taxon>
        <taxon>Mycobacteriales</taxon>
        <taxon>Nocardiaceae</taxon>
        <taxon>Nocardia</taxon>
    </lineage>
</organism>
<gene>
    <name evidence="2" type="ORF">NCAST_34_04140</name>
</gene>
<evidence type="ECO:0000313" key="3">
    <source>
        <dbReference type="Proteomes" id="UP000017048"/>
    </source>
</evidence>
<dbReference type="Pfam" id="PF12079">
    <property type="entry name" value="DUF3558"/>
    <property type="match status" value="1"/>
</dbReference>
<evidence type="ECO:0000256" key="1">
    <source>
        <dbReference type="SAM" id="SignalP"/>
    </source>
</evidence>
<dbReference type="PROSITE" id="PS51257">
    <property type="entry name" value="PROKAR_LIPOPROTEIN"/>
    <property type="match status" value="1"/>
</dbReference>
<feature type="signal peptide" evidence="1">
    <location>
        <begin position="1"/>
        <end position="27"/>
    </location>
</feature>
<evidence type="ECO:0008006" key="4">
    <source>
        <dbReference type="Google" id="ProtNLM"/>
    </source>
</evidence>
<keyword evidence="3" id="KW-1185">Reference proteome</keyword>
<accession>U5EQC2</accession>
<reference evidence="2 3" key="1">
    <citation type="journal article" date="2014" name="BMC Genomics">
        <title>Genome based analysis of type-I polyketide synthase and nonribosomal peptide synthetase gene clusters in seven strains of five representative Nocardia species.</title>
        <authorList>
            <person name="Komaki H."/>
            <person name="Ichikawa N."/>
            <person name="Hosoyama A."/>
            <person name="Takahashi-Nakaguchi A."/>
            <person name="Matsuzawa T."/>
            <person name="Suzuki K."/>
            <person name="Fujita N."/>
            <person name="Gonoi T."/>
        </authorList>
    </citation>
    <scope>NUCLEOTIDE SEQUENCE [LARGE SCALE GENOMIC DNA]</scope>
    <source>
        <strain evidence="2 3">NBRC 15531</strain>
    </source>
</reference>
<sequence>MVAMTVRGSVVKVVGVLAVGLAAVGCADSEPESGATSTSSVSVAASPSSVDAEAKVWDPCSLPDSAVSGVGLNAGSKTKDVAGVDFTGWKVCAWKDPANQYSIALMSSEHTLAESRQQTTKYTGFTDLQVGEHNALQFRPIGASSDLACYVSVEVADGSVDFHLQNRVSAKNPPEPCAEATRIANALAAYLPAN</sequence>
<dbReference type="eggNOG" id="ENOG5031EYE">
    <property type="taxonomic scope" value="Bacteria"/>
</dbReference>
<dbReference type="STRING" id="1824.SAMN05444423_104359"/>
<evidence type="ECO:0000313" key="2">
    <source>
        <dbReference type="EMBL" id="GAD87284.1"/>
    </source>
</evidence>
<proteinExistence type="predicted"/>
<dbReference type="EMBL" id="BAFO02000034">
    <property type="protein sequence ID" value="GAD87284.1"/>
    <property type="molecule type" value="Genomic_DNA"/>
</dbReference>
<dbReference type="AlphaFoldDB" id="U5EQC2"/>
<name>U5EQC2_NOCAS</name>
<keyword evidence="1" id="KW-0732">Signal</keyword>
<dbReference type="Proteomes" id="UP000017048">
    <property type="component" value="Unassembled WGS sequence"/>
</dbReference>